<accession>A0A5N6PMT9</accession>
<name>A0A5N6PMT9_9ASTR</name>
<reference evidence="1 2" key="1">
    <citation type="submission" date="2019-05" db="EMBL/GenBank/DDBJ databases">
        <title>Mikania micrantha, genome provides insights into the molecular mechanism of rapid growth.</title>
        <authorList>
            <person name="Liu B."/>
        </authorList>
    </citation>
    <scope>NUCLEOTIDE SEQUENCE [LARGE SCALE GENOMIC DNA]</scope>
    <source>
        <strain evidence="1">NLD-2019</strain>
        <tissue evidence="1">Leaf</tissue>
    </source>
</reference>
<dbReference type="AlphaFoldDB" id="A0A5N6PMT9"/>
<evidence type="ECO:0000313" key="1">
    <source>
        <dbReference type="EMBL" id="KAD6795214.1"/>
    </source>
</evidence>
<dbReference type="EMBL" id="SZYD01000003">
    <property type="protein sequence ID" value="KAD6795214.1"/>
    <property type="molecule type" value="Genomic_DNA"/>
</dbReference>
<dbReference type="Proteomes" id="UP000326396">
    <property type="component" value="Linkage Group LG11"/>
</dbReference>
<evidence type="ECO:0000313" key="2">
    <source>
        <dbReference type="Proteomes" id="UP000326396"/>
    </source>
</evidence>
<protein>
    <submittedName>
        <fullName evidence="1">Uncharacterized protein</fullName>
    </submittedName>
</protein>
<comment type="caution">
    <text evidence="1">The sequence shown here is derived from an EMBL/GenBank/DDBJ whole genome shotgun (WGS) entry which is preliminary data.</text>
</comment>
<gene>
    <name evidence="1" type="ORF">E3N88_06110</name>
</gene>
<keyword evidence="2" id="KW-1185">Reference proteome</keyword>
<proteinExistence type="predicted"/>
<organism evidence="1 2">
    <name type="scientific">Mikania micrantha</name>
    <name type="common">bitter vine</name>
    <dbReference type="NCBI Taxonomy" id="192012"/>
    <lineage>
        <taxon>Eukaryota</taxon>
        <taxon>Viridiplantae</taxon>
        <taxon>Streptophyta</taxon>
        <taxon>Embryophyta</taxon>
        <taxon>Tracheophyta</taxon>
        <taxon>Spermatophyta</taxon>
        <taxon>Magnoliopsida</taxon>
        <taxon>eudicotyledons</taxon>
        <taxon>Gunneridae</taxon>
        <taxon>Pentapetalae</taxon>
        <taxon>asterids</taxon>
        <taxon>campanulids</taxon>
        <taxon>Asterales</taxon>
        <taxon>Asteraceae</taxon>
        <taxon>Asteroideae</taxon>
        <taxon>Heliantheae alliance</taxon>
        <taxon>Eupatorieae</taxon>
        <taxon>Mikania</taxon>
    </lineage>
</organism>
<sequence length="89" mass="9068">METNAHELLNNLHIPRGIPTFPPSVGVLQQGSRRREPGREAAAGRQVGCGEVAGRDAAGGRWAVAIGALLAAAGLAMLGDVADLLCSAL</sequence>